<feature type="region of interest" description="Disordered" evidence="1">
    <location>
        <begin position="142"/>
        <end position="246"/>
    </location>
</feature>
<organism evidence="2 3">
    <name type="scientific">Cutaneotrichosporon oleaginosum</name>
    <dbReference type="NCBI Taxonomy" id="879819"/>
    <lineage>
        <taxon>Eukaryota</taxon>
        <taxon>Fungi</taxon>
        <taxon>Dikarya</taxon>
        <taxon>Basidiomycota</taxon>
        <taxon>Agaricomycotina</taxon>
        <taxon>Tremellomycetes</taxon>
        <taxon>Trichosporonales</taxon>
        <taxon>Trichosporonaceae</taxon>
        <taxon>Cutaneotrichosporon</taxon>
    </lineage>
</organism>
<feature type="region of interest" description="Disordered" evidence="1">
    <location>
        <begin position="1"/>
        <end position="88"/>
    </location>
</feature>
<dbReference type="Proteomes" id="UP000053611">
    <property type="component" value="Unassembled WGS sequence"/>
</dbReference>
<dbReference type="GeneID" id="28979969"/>
<reference evidence="2 3" key="1">
    <citation type="submission" date="2015-03" db="EMBL/GenBank/DDBJ databases">
        <title>Genomics and transcriptomics of the oil-accumulating basidiomycete yeast T. oleaginosus allow insights into substrate utilization and the diverse evolutionary trajectories of mating systems in fungi.</title>
        <authorList>
            <consortium name="DOE Joint Genome Institute"/>
            <person name="Kourist R."/>
            <person name="Kracht O."/>
            <person name="Bracharz F."/>
            <person name="Lipzen A."/>
            <person name="Nolan M."/>
            <person name="Ohm R."/>
            <person name="Grigoriev I."/>
            <person name="Sun S."/>
            <person name="Heitman J."/>
            <person name="Bruck T."/>
            <person name="Nowrousian M."/>
        </authorList>
    </citation>
    <scope>NUCLEOTIDE SEQUENCE [LARGE SCALE GENOMIC DNA]</scope>
    <source>
        <strain evidence="2 3">IBC0246</strain>
    </source>
</reference>
<feature type="compositionally biased region" description="Basic residues" evidence="1">
    <location>
        <begin position="169"/>
        <end position="185"/>
    </location>
</feature>
<evidence type="ECO:0000313" key="3">
    <source>
        <dbReference type="Proteomes" id="UP000053611"/>
    </source>
</evidence>
<protein>
    <submittedName>
        <fullName evidence="2">Uncharacterized protein</fullName>
    </submittedName>
</protein>
<feature type="compositionally biased region" description="Low complexity" evidence="1">
    <location>
        <begin position="222"/>
        <end position="231"/>
    </location>
</feature>
<keyword evidence="3" id="KW-1185">Reference proteome</keyword>
<gene>
    <name evidence="2" type="ORF">CC85DRAFT_118735</name>
</gene>
<feature type="region of interest" description="Disordered" evidence="1">
    <location>
        <begin position="353"/>
        <end position="401"/>
    </location>
</feature>
<dbReference type="RefSeq" id="XP_018278072.1">
    <property type="nucleotide sequence ID" value="XM_018419366.1"/>
</dbReference>
<dbReference type="AlphaFoldDB" id="A0A0J0XKF9"/>
<feature type="compositionally biased region" description="Basic and acidic residues" evidence="1">
    <location>
        <begin position="376"/>
        <end position="401"/>
    </location>
</feature>
<dbReference type="OrthoDB" id="2575740at2759"/>
<name>A0A0J0XKF9_9TREE</name>
<proteinExistence type="predicted"/>
<feature type="region of interest" description="Disordered" evidence="1">
    <location>
        <begin position="114"/>
        <end position="133"/>
    </location>
</feature>
<sequence length="401" mass="42249">MPPITSPRRTALHSPPAPLRPVPVPIPGAPVPPLSSSASTFASTPPSAGTSPGTSLGSTMARTLSHGASSHSHSHSNSTSHSNSHTGSLGHAPYMVALAGWPEPLFVAERESWDVRKRSRPTTPTGFRGEVRDGVGCPLPASLLNSAPTNGLVHPQPVMHAPPAPPTHSRSHSHTNSHAHAHHSAQVHSHSLPLSHRRSRPASPTGFPTSSARDAPPHHSDSAGSSSASTPPRHDAPGPLSGPLARLALGDHREHPRAPNPSVAARTVRRHIDKLGGFADPRYHANAAVVGRGRSLRVAPAWTHSTSLAPYTDKLPPSGHGRVGIIARAVPEVWPPPGVITQVYPRDPDTMFFPRAGSSGDEDEPATKAARTMTTEAKREREASVHAEDEEKDGKGMDVDR</sequence>
<dbReference type="EMBL" id="KQ087216">
    <property type="protein sequence ID" value="KLT41581.1"/>
    <property type="molecule type" value="Genomic_DNA"/>
</dbReference>
<feature type="compositionally biased region" description="Pro residues" evidence="1">
    <location>
        <begin position="15"/>
        <end position="33"/>
    </location>
</feature>
<evidence type="ECO:0000313" key="2">
    <source>
        <dbReference type="EMBL" id="KLT41581.1"/>
    </source>
</evidence>
<feature type="compositionally biased region" description="Low complexity" evidence="1">
    <location>
        <begin position="34"/>
        <end position="88"/>
    </location>
</feature>
<accession>A0A0J0XKF9</accession>
<evidence type="ECO:0000256" key="1">
    <source>
        <dbReference type="SAM" id="MobiDB-lite"/>
    </source>
</evidence>